<dbReference type="EMBL" id="JAFBMS010000001">
    <property type="protein sequence ID" value="KAG9356117.1"/>
    <property type="molecule type" value="Genomic_DNA"/>
</dbReference>
<reference evidence="2" key="1">
    <citation type="thesis" date="2021" institute="BYU ScholarsArchive" country="Provo, UT, USA">
        <title>Applications of and Algorithms for Genome Assembly and Genomic Analyses with an Emphasis on Marine Teleosts.</title>
        <authorList>
            <person name="Pickett B.D."/>
        </authorList>
    </citation>
    <scope>NUCLEOTIDE SEQUENCE</scope>
    <source>
        <strain evidence="2">HI-2016</strain>
    </source>
</reference>
<feature type="compositionally biased region" description="Basic and acidic residues" evidence="1">
    <location>
        <begin position="58"/>
        <end position="70"/>
    </location>
</feature>
<protein>
    <submittedName>
        <fullName evidence="2">Uncharacterized protein</fullName>
    </submittedName>
</protein>
<proteinExistence type="predicted"/>
<feature type="region of interest" description="Disordered" evidence="1">
    <location>
        <begin position="1"/>
        <end position="97"/>
    </location>
</feature>
<keyword evidence="3" id="KW-1185">Reference proteome</keyword>
<dbReference type="AlphaFoldDB" id="A0A8T2PXG9"/>
<name>A0A8T2PXG9_9TELE</name>
<comment type="caution">
    <text evidence="2">The sequence shown here is derived from an EMBL/GenBank/DDBJ whole genome shotgun (WGS) entry which is preliminary data.</text>
</comment>
<feature type="compositionally biased region" description="Basic and acidic residues" evidence="1">
    <location>
        <begin position="36"/>
        <end position="50"/>
    </location>
</feature>
<organism evidence="2 3">
    <name type="scientific">Albula glossodonta</name>
    <name type="common">roundjaw bonefish</name>
    <dbReference type="NCBI Taxonomy" id="121402"/>
    <lineage>
        <taxon>Eukaryota</taxon>
        <taxon>Metazoa</taxon>
        <taxon>Chordata</taxon>
        <taxon>Craniata</taxon>
        <taxon>Vertebrata</taxon>
        <taxon>Euteleostomi</taxon>
        <taxon>Actinopterygii</taxon>
        <taxon>Neopterygii</taxon>
        <taxon>Teleostei</taxon>
        <taxon>Albuliformes</taxon>
        <taxon>Albulidae</taxon>
        <taxon>Albula</taxon>
    </lineage>
</organism>
<dbReference type="OrthoDB" id="9393471at2759"/>
<evidence type="ECO:0000313" key="2">
    <source>
        <dbReference type="EMBL" id="KAG9356117.1"/>
    </source>
</evidence>
<sequence length="97" mass="11029">MASLYQRFTGKINTNRSFPNPPEASHLLGGQSTEEENAKKTPRPLEDKRPHLQPRNGRRCEDEDSKEKVSTHLQITFRQAMTSSSAVAHKKTQTDRP</sequence>
<accession>A0A8T2PXG9</accession>
<evidence type="ECO:0000256" key="1">
    <source>
        <dbReference type="SAM" id="MobiDB-lite"/>
    </source>
</evidence>
<evidence type="ECO:0000313" key="3">
    <source>
        <dbReference type="Proteomes" id="UP000824540"/>
    </source>
</evidence>
<gene>
    <name evidence="2" type="ORF">JZ751_000961</name>
</gene>
<dbReference type="Proteomes" id="UP000824540">
    <property type="component" value="Unassembled WGS sequence"/>
</dbReference>
<feature type="compositionally biased region" description="Polar residues" evidence="1">
    <location>
        <begin position="71"/>
        <end position="86"/>
    </location>
</feature>